<dbReference type="STRING" id="658167.SAMN04488135_102219"/>
<evidence type="ECO:0000313" key="6">
    <source>
        <dbReference type="Proteomes" id="UP000184226"/>
    </source>
</evidence>
<name>A0A1M5QBR2_9BURK</name>
<dbReference type="InterPro" id="IPR013341">
    <property type="entry name" value="Mandelate_racemase_N_dom"/>
</dbReference>
<dbReference type="Pfam" id="PF02746">
    <property type="entry name" value="MR_MLE_N"/>
    <property type="match status" value="1"/>
</dbReference>
<reference evidence="5 6" key="1">
    <citation type="submission" date="2016-11" db="EMBL/GenBank/DDBJ databases">
        <authorList>
            <person name="Jaros S."/>
            <person name="Januszkiewicz K."/>
            <person name="Wedrychowicz H."/>
        </authorList>
    </citation>
    <scope>NUCLEOTIDE SEQUENCE [LARGE SCALE GENOMIC DNA]</scope>
    <source>
        <strain evidence="5 6">CGMCC 1.10190</strain>
    </source>
</reference>
<dbReference type="GO" id="GO:0000287">
    <property type="term" value="F:magnesium ion binding"/>
    <property type="evidence" value="ECO:0007669"/>
    <property type="project" value="TreeGrafter"/>
</dbReference>
<protein>
    <submittedName>
        <fullName evidence="5">L-rhamnonate dehydratase</fullName>
    </submittedName>
</protein>
<evidence type="ECO:0000259" key="4">
    <source>
        <dbReference type="SMART" id="SM00922"/>
    </source>
</evidence>
<evidence type="ECO:0000313" key="5">
    <source>
        <dbReference type="EMBL" id="SHH11360.1"/>
    </source>
</evidence>
<feature type="domain" description="Mandelate racemase/muconate lactonizing enzyme C-terminal" evidence="4">
    <location>
        <begin position="160"/>
        <end position="259"/>
    </location>
</feature>
<keyword evidence="6" id="KW-1185">Reference proteome</keyword>
<dbReference type="GO" id="GO:0016052">
    <property type="term" value="P:carbohydrate catabolic process"/>
    <property type="evidence" value="ECO:0007669"/>
    <property type="project" value="TreeGrafter"/>
</dbReference>
<dbReference type="InterPro" id="IPR013342">
    <property type="entry name" value="Mandelate_racemase_C"/>
</dbReference>
<dbReference type="Gene3D" id="3.30.390.10">
    <property type="entry name" value="Enolase-like, N-terminal domain"/>
    <property type="match status" value="1"/>
</dbReference>
<organism evidence="5 6">
    <name type="scientific">Pollutimonas bauzanensis</name>
    <dbReference type="NCBI Taxonomy" id="658167"/>
    <lineage>
        <taxon>Bacteria</taxon>
        <taxon>Pseudomonadati</taxon>
        <taxon>Pseudomonadota</taxon>
        <taxon>Betaproteobacteria</taxon>
        <taxon>Burkholderiales</taxon>
        <taxon>Alcaligenaceae</taxon>
        <taxon>Pollutimonas</taxon>
    </lineage>
</organism>
<dbReference type="AlphaFoldDB" id="A0A1M5QBR2"/>
<accession>A0A1M5QBR2</accession>
<keyword evidence="2" id="KW-0479">Metal-binding</keyword>
<dbReference type="SUPFAM" id="SSF54826">
    <property type="entry name" value="Enolase N-terminal domain-like"/>
    <property type="match status" value="1"/>
</dbReference>
<dbReference type="RefSeq" id="WP_073101867.1">
    <property type="nucleotide sequence ID" value="NZ_FQXE01000002.1"/>
</dbReference>
<dbReference type="Proteomes" id="UP000184226">
    <property type="component" value="Unassembled WGS sequence"/>
</dbReference>
<sequence>MKIIAIEPFTLVQPPLDRSQSRRPCYNHTARRAFPIHKYPEFPRAIGRTPGQSFEEVWIRVTAEDGTYGLGNCRWSNLVGPLITQHFAPLLIGRDCFAIEMINDLMWRSTMRFGAGGLGTVVRSALDLALWDLKGKLLEQPVYKLLGGPARESIDVYCTSDDLDWSMELGFKAFKISNPVHHTEGPAGIDIIEEKVAKARETVGPTAQLMYNPVMSFNVEYAIRVMERLRPYRLSWFEEPLMPHDIDGLARIKAAIPTIPLATGEDHQGRHVFFEMARRHCVDIFQPDLRICGGLTEALKIYAIGEAAGIPTIPHAGGNIPYAQHFSFALPEATMAEYWMNSDPGVPLEKATPYPGAAVPVNGKLVPSDAPGFGFEISPSSLAPLPN</sequence>
<dbReference type="Pfam" id="PF13378">
    <property type="entry name" value="MR_MLE_C"/>
    <property type="match status" value="1"/>
</dbReference>
<keyword evidence="3" id="KW-0460">Magnesium</keyword>
<dbReference type="InterPro" id="IPR046945">
    <property type="entry name" value="RHMD-like"/>
</dbReference>
<dbReference type="InterPro" id="IPR036849">
    <property type="entry name" value="Enolase-like_C_sf"/>
</dbReference>
<dbReference type="GO" id="GO:0016836">
    <property type="term" value="F:hydro-lyase activity"/>
    <property type="evidence" value="ECO:0007669"/>
    <property type="project" value="TreeGrafter"/>
</dbReference>
<dbReference type="EMBL" id="FQXE01000002">
    <property type="protein sequence ID" value="SHH11360.1"/>
    <property type="molecule type" value="Genomic_DNA"/>
</dbReference>
<dbReference type="SMART" id="SM00922">
    <property type="entry name" value="MR_MLE"/>
    <property type="match status" value="1"/>
</dbReference>
<dbReference type="InterPro" id="IPR029065">
    <property type="entry name" value="Enolase_C-like"/>
</dbReference>
<comment type="cofactor">
    <cofactor evidence="1">
        <name>Mg(2+)</name>
        <dbReference type="ChEBI" id="CHEBI:18420"/>
    </cofactor>
</comment>
<evidence type="ECO:0000256" key="2">
    <source>
        <dbReference type="ARBA" id="ARBA00022723"/>
    </source>
</evidence>
<dbReference type="OrthoDB" id="8609034at2"/>
<evidence type="ECO:0000256" key="3">
    <source>
        <dbReference type="ARBA" id="ARBA00022842"/>
    </source>
</evidence>
<evidence type="ECO:0000256" key="1">
    <source>
        <dbReference type="ARBA" id="ARBA00001946"/>
    </source>
</evidence>
<proteinExistence type="predicted"/>
<dbReference type="PANTHER" id="PTHR13794">
    <property type="entry name" value="ENOLASE SUPERFAMILY, MANDELATE RACEMASE"/>
    <property type="match status" value="1"/>
</dbReference>
<gene>
    <name evidence="5" type="ORF">SAMN04488135_102219</name>
</gene>
<dbReference type="SUPFAM" id="SSF51604">
    <property type="entry name" value="Enolase C-terminal domain-like"/>
    <property type="match status" value="1"/>
</dbReference>
<dbReference type="InterPro" id="IPR029017">
    <property type="entry name" value="Enolase-like_N"/>
</dbReference>
<dbReference type="PANTHER" id="PTHR13794:SF58">
    <property type="entry name" value="MITOCHONDRIAL ENOLASE SUPERFAMILY MEMBER 1"/>
    <property type="match status" value="1"/>
</dbReference>
<dbReference type="Gene3D" id="3.20.20.120">
    <property type="entry name" value="Enolase-like C-terminal domain"/>
    <property type="match status" value="1"/>
</dbReference>